<keyword evidence="6 8" id="KW-0315">Glutamine amidotransferase</keyword>
<feature type="binding site" evidence="9">
    <location>
        <position position="103"/>
    </location>
    <ligand>
        <name>L-glutamine</name>
        <dbReference type="ChEBI" id="CHEBI:58359"/>
    </ligand>
</feature>
<feature type="binding site" evidence="9">
    <location>
        <position position="307"/>
    </location>
    <ligand>
        <name>ATP</name>
        <dbReference type="ChEBI" id="CHEBI:30616"/>
    </ligand>
</feature>
<evidence type="ECO:0000256" key="10">
    <source>
        <dbReference type="PIRSR" id="PIRSR001589-3"/>
    </source>
</evidence>
<comment type="similarity">
    <text evidence="2">Belongs to the asparagine synthetase family.</text>
</comment>
<dbReference type="InterPro" id="IPR029055">
    <property type="entry name" value="Ntn_hydrolases_N"/>
</dbReference>
<dbReference type="CDD" id="cd00712">
    <property type="entry name" value="AsnB"/>
    <property type="match status" value="1"/>
</dbReference>
<dbReference type="InterPro" id="IPR017932">
    <property type="entry name" value="GATase_2_dom"/>
</dbReference>
<dbReference type="OrthoDB" id="9763290at2"/>
<evidence type="ECO:0000256" key="5">
    <source>
        <dbReference type="ARBA" id="ARBA00022840"/>
    </source>
</evidence>
<proteinExistence type="inferred from homology"/>
<protein>
    <recommendedName>
        <fullName evidence="3">asparagine synthase (glutamine-hydrolyzing)</fullName>
        <ecNumber evidence="3">6.3.5.4</ecNumber>
    </recommendedName>
</protein>
<dbReference type="PANTHER" id="PTHR43284:SF1">
    <property type="entry name" value="ASPARAGINE SYNTHETASE"/>
    <property type="match status" value="1"/>
</dbReference>
<dbReference type="InterPro" id="IPR033738">
    <property type="entry name" value="AsnB_N"/>
</dbReference>
<dbReference type="InterPro" id="IPR001962">
    <property type="entry name" value="Asn_synthase"/>
</dbReference>
<name>A0A7U6JHT1_9GAMM</name>
<keyword evidence="12" id="KW-0436">Ligase</keyword>
<keyword evidence="13" id="KW-1185">Reference proteome</keyword>
<keyword evidence="8" id="KW-0028">Amino-acid biosynthesis</keyword>
<feature type="active site" description="For GATase activity" evidence="8">
    <location>
        <position position="2"/>
    </location>
</feature>
<feature type="domain" description="Glutamine amidotransferase type-2" evidence="11">
    <location>
        <begin position="2"/>
        <end position="215"/>
    </location>
</feature>
<dbReference type="GO" id="GO:0004066">
    <property type="term" value="F:asparagine synthase (glutamine-hydrolyzing) activity"/>
    <property type="evidence" value="ECO:0007669"/>
    <property type="project" value="UniProtKB-EC"/>
</dbReference>
<organism evidence="12 13">
    <name type="scientific">Thiolapillus brandeum</name>
    <dbReference type="NCBI Taxonomy" id="1076588"/>
    <lineage>
        <taxon>Bacteria</taxon>
        <taxon>Pseudomonadati</taxon>
        <taxon>Pseudomonadota</taxon>
        <taxon>Gammaproteobacteria</taxon>
        <taxon>Chromatiales</taxon>
        <taxon>Sedimenticolaceae</taxon>
        <taxon>Thiolapillus</taxon>
    </lineage>
</organism>
<dbReference type="Pfam" id="PF00733">
    <property type="entry name" value="Asn_synthase"/>
    <property type="match status" value="1"/>
</dbReference>
<dbReference type="AlphaFoldDB" id="A0A7U6JHT1"/>
<evidence type="ECO:0000313" key="13">
    <source>
        <dbReference type="Proteomes" id="UP000031631"/>
    </source>
</evidence>
<dbReference type="SUPFAM" id="SSF52402">
    <property type="entry name" value="Adenine nucleotide alpha hydrolases-like"/>
    <property type="match status" value="1"/>
</dbReference>
<evidence type="ECO:0000256" key="1">
    <source>
        <dbReference type="ARBA" id="ARBA00005187"/>
    </source>
</evidence>
<dbReference type="EC" id="6.3.5.4" evidence="3"/>
<evidence type="ECO:0000259" key="11">
    <source>
        <dbReference type="PROSITE" id="PS51278"/>
    </source>
</evidence>
<feature type="binding site" evidence="9">
    <location>
        <begin position="380"/>
        <end position="381"/>
    </location>
    <ligand>
        <name>ATP</name>
        <dbReference type="ChEBI" id="CHEBI:30616"/>
    </ligand>
</feature>
<dbReference type="Gene3D" id="3.60.20.10">
    <property type="entry name" value="Glutamine Phosphoribosylpyrophosphate, subunit 1, domain 1"/>
    <property type="match status" value="1"/>
</dbReference>
<dbReference type="InterPro" id="IPR014729">
    <property type="entry name" value="Rossmann-like_a/b/a_fold"/>
</dbReference>
<dbReference type="GO" id="GO:0006529">
    <property type="term" value="P:asparagine biosynthetic process"/>
    <property type="evidence" value="ECO:0007669"/>
    <property type="project" value="UniProtKB-KW"/>
</dbReference>
<reference evidence="12 13" key="1">
    <citation type="journal article" date="2014" name="PLoS ONE">
        <title>Physiological and genomic features of a novel sulfur-oxidizing gammaproteobacterium belonging to a previously uncultivated symbiotic lineage isolated from a hydrothermal vent.</title>
        <authorList>
            <person name="Nunoura T."/>
            <person name="Takaki Y."/>
            <person name="Kazama H."/>
            <person name="Kakuta J."/>
            <person name="Shimamura S."/>
            <person name="Makita H."/>
            <person name="Hirai M."/>
            <person name="Miyazaki M."/>
            <person name="Takai K."/>
        </authorList>
    </citation>
    <scope>NUCLEOTIDE SEQUENCE [LARGE SCALE GENOMIC DNA]</scope>
    <source>
        <strain evidence="12 13">Hiromi1</strain>
    </source>
</reference>
<dbReference type="SUPFAM" id="SSF56235">
    <property type="entry name" value="N-terminal nucleophile aminohydrolases (Ntn hydrolases)"/>
    <property type="match status" value="1"/>
</dbReference>
<dbReference type="PIRSF" id="PIRSF001589">
    <property type="entry name" value="Asn_synthetase_glu-h"/>
    <property type="match status" value="1"/>
</dbReference>
<dbReference type="Pfam" id="PF13537">
    <property type="entry name" value="GATase_7"/>
    <property type="match status" value="1"/>
</dbReference>
<evidence type="ECO:0000256" key="6">
    <source>
        <dbReference type="ARBA" id="ARBA00022962"/>
    </source>
</evidence>
<comment type="catalytic activity">
    <reaction evidence="7">
        <text>L-aspartate + L-glutamine + ATP + H2O = L-asparagine + L-glutamate + AMP + diphosphate + H(+)</text>
        <dbReference type="Rhea" id="RHEA:12228"/>
        <dbReference type="ChEBI" id="CHEBI:15377"/>
        <dbReference type="ChEBI" id="CHEBI:15378"/>
        <dbReference type="ChEBI" id="CHEBI:29985"/>
        <dbReference type="ChEBI" id="CHEBI:29991"/>
        <dbReference type="ChEBI" id="CHEBI:30616"/>
        <dbReference type="ChEBI" id="CHEBI:33019"/>
        <dbReference type="ChEBI" id="CHEBI:58048"/>
        <dbReference type="ChEBI" id="CHEBI:58359"/>
        <dbReference type="ChEBI" id="CHEBI:456215"/>
        <dbReference type="EC" id="6.3.5.4"/>
    </reaction>
</comment>
<keyword evidence="5 9" id="KW-0067">ATP-binding</keyword>
<evidence type="ECO:0000256" key="7">
    <source>
        <dbReference type="ARBA" id="ARBA00048741"/>
    </source>
</evidence>
<dbReference type="KEGG" id="tbn:TBH_C0580"/>
<accession>A0A7U6JHT1</accession>
<dbReference type="Gene3D" id="3.40.50.620">
    <property type="entry name" value="HUPs"/>
    <property type="match status" value="1"/>
</dbReference>
<dbReference type="NCBIfam" id="TIGR01536">
    <property type="entry name" value="asn_synth_AEB"/>
    <property type="match status" value="1"/>
</dbReference>
<gene>
    <name evidence="12" type="ORF">TBH_C0580</name>
</gene>
<evidence type="ECO:0000256" key="3">
    <source>
        <dbReference type="ARBA" id="ARBA00012737"/>
    </source>
</evidence>
<evidence type="ECO:0000256" key="2">
    <source>
        <dbReference type="ARBA" id="ARBA00005752"/>
    </source>
</evidence>
<comment type="pathway">
    <text evidence="1">Amino-acid biosynthesis; L-asparagine biosynthesis; L-asparagine from L-aspartate (L-Gln route): step 1/1.</text>
</comment>
<dbReference type="GO" id="GO:0005524">
    <property type="term" value="F:ATP binding"/>
    <property type="evidence" value="ECO:0007669"/>
    <property type="project" value="UniProtKB-KW"/>
</dbReference>
<evidence type="ECO:0000256" key="8">
    <source>
        <dbReference type="PIRSR" id="PIRSR001589-1"/>
    </source>
</evidence>
<dbReference type="PROSITE" id="PS51278">
    <property type="entry name" value="GATASE_TYPE_2"/>
    <property type="match status" value="1"/>
</dbReference>
<dbReference type="EMBL" id="AP012273">
    <property type="protein sequence ID" value="BAO43525.1"/>
    <property type="molecule type" value="Genomic_DNA"/>
</dbReference>
<keyword evidence="4 9" id="KW-0547">Nucleotide-binding</keyword>
<dbReference type="InterPro" id="IPR006426">
    <property type="entry name" value="Asn_synth_AEB"/>
</dbReference>
<evidence type="ECO:0000256" key="9">
    <source>
        <dbReference type="PIRSR" id="PIRSR001589-2"/>
    </source>
</evidence>
<sequence>MCGFVGLLSRGDAPSTEQLASMSQSIQHRGPDDEGFYVDEAGGVAMAHRRLSILDLSEHGHQPMHSASGRYVLVYNGEIYNHPELRMELERTGQAPEFRGNSDTETLLALIESRGIESTLKCLNGMFAIAVWDRQERRLLLARDRMGEKPLYVGWLNNCMVFASELKPLLSHYSFELEPQSVGRFLSFGYIPAPWSILKGVFKLPPGCFQWYSIDDAMQKRDINGFVADVKRYWSLEETALAGRRQPFTGSMNDALDQLDGLLGDAVEKRMLSDVSLGVCLSGGIDSSLVAALMRSHTNGKVKTFSIGFREDAFNEAHHARAAARHLGCEHTEAILEPGAALDLIPEMASVYDEPFADVSQLPTYLLSRLLKEHVKVALSGDGADELFLGYTRYFVAPRLWHGYGRLPRRLRRPAASMLIRGWMRNYRFWNLGQRLSAPDFEGFFGAFVSLCPNAGVLYHGADPVWNYQDVVPGSLKGQDARMMYLDQMGYLPDDILAKVDRASMAVSLEMRTPFMDHGLVEWAWSLPDDYKREKGRGKWLLRMLLERYLPKQLFDRPKQGFGVPIGVWLRGPLKPWAEELLSEPNMQRCPRLKREAVFELWQYHQRGQFDAGHTLWALLTLLAWLKYWKP</sequence>
<evidence type="ECO:0000256" key="4">
    <source>
        <dbReference type="ARBA" id="ARBA00022741"/>
    </source>
</evidence>
<dbReference type="Proteomes" id="UP000031631">
    <property type="component" value="Chromosome"/>
</dbReference>
<dbReference type="CDD" id="cd01991">
    <property type="entry name" value="Asn_synthase_B_C"/>
    <property type="match status" value="1"/>
</dbReference>
<evidence type="ECO:0000313" key="12">
    <source>
        <dbReference type="EMBL" id="BAO43525.1"/>
    </source>
</evidence>
<dbReference type="GO" id="GO:0005829">
    <property type="term" value="C:cytosol"/>
    <property type="evidence" value="ECO:0007669"/>
    <property type="project" value="TreeGrafter"/>
</dbReference>
<dbReference type="PANTHER" id="PTHR43284">
    <property type="entry name" value="ASPARAGINE SYNTHETASE (GLUTAMINE-HYDROLYZING)"/>
    <property type="match status" value="1"/>
</dbReference>
<dbReference type="RefSeq" id="WP_041065318.1">
    <property type="nucleotide sequence ID" value="NZ_AP012273.1"/>
</dbReference>
<keyword evidence="8" id="KW-0061">Asparagine biosynthesis</keyword>
<feature type="site" description="Important for beta-aspartyl-AMP intermediate formation" evidence="10">
    <location>
        <position position="382"/>
    </location>
</feature>
<dbReference type="InterPro" id="IPR051786">
    <property type="entry name" value="ASN_synthetase/amidase"/>
</dbReference>